<sequence length="74" mass="9148">MKRNQTSLMQLWQGRRHRGTSQGYLMNNINILRRYQQSHFLFRLILFLASTSNRNIREFYLLLSLMQKKWFCCF</sequence>
<reference evidence="1 2" key="1">
    <citation type="submission" date="2024-05" db="EMBL/GenBank/DDBJ databases">
        <title>Haplotype-resolved chromosome-level genome assembly of Huyou (Citrus changshanensis).</title>
        <authorList>
            <person name="Miao C."/>
            <person name="Chen W."/>
            <person name="Wu Y."/>
            <person name="Wang L."/>
            <person name="Zhao S."/>
            <person name="Grierson D."/>
            <person name="Xu C."/>
            <person name="Chen K."/>
        </authorList>
    </citation>
    <scope>NUCLEOTIDE SEQUENCE [LARGE SCALE GENOMIC DNA]</scope>
    <source>
        <strain evidence="1">01-14</strain>
        <tissue evidence="1">Leaf</tissue>
    </source>
</reference>
<keyword evidence="2" id="KW-1185">Reference proteome</keyword>
<dbReference type="Proteomes" id="UP001428341">
    <property type="component" value="Unassembled WGS sequence"/>
</dbReference>
<name>A0AAP0MY08_9ROSI</name>
<proteinExistence type="predicted"/>
<evidence type="ECO:0000313" key="1">
    <source>
        <dbReference type="EMBL" id="KAK9222052.1"/>
    </source>
</evidence>
<accession>A0AAP0MY08</accession>
<dbReference type="EMBL" id="JBCGBO010000002">
    <property type="protein sequence ID" value="KAK9222052.1"/>
    <property type="molecule type" value="Genomic_DNA"/>
</dbReference>
<gene>
    <name evidence="1" type="ORF">WN944_010483</name>
</gene>
<organism evidence="1 2">
    <name type="scientific">Citrus x changshan-huyou</name>
    <dbReference type="NCBI Taxonomy" id="2935761"/>
    <lineage>
        <taxon>Eukaryota</taxon>
        <taxon>Viridiplantae</taxon>
        <taxon>Streptophyta</taxon>
        <taxon>Embryophyta</taxon>
        <taxon>Tracheophyta</taxon>
        <taxon>Spermatophyta</taxon>
        <taxon>Magnoliopsida</taxon>
        <taxon>eudicotyledons</taxon>
        <taxon>Gunneridae</taxon>
        <taxon>Pentapetalae</taxon>
        <taxon>rosids</taxon>
        <taxon>malvids</taxon>
        <taxon>Sapindales</taxon>
        <taxon>Rutaceae</taxon>
        <taxon>Aurantioideae</taxon>
        <taxon>Citrus</taxon>
    </lineage>
</organism>
<dbReference type="AlphaFoldDB" id="A0AAP0MY08"/>
<protein>
    <submittedName>
        <fullName evidence="1">Uncharacterized protein</fullName>
    </submittedName>
</protein>
<comment type="caution">
    <text evidence="1">The sequence shown here is derived from an EMBL/GenBank/DDBJ whole genome shotgun (WGS) entry which is preliminary data.</text>
</comment>
<evidence type="ECO:0000313" key="2">
    <source>
        <dbReference type="Proteomes" id="UP001428341"/>
    </source>
</evidence>